<dbReference type="PANTHER" id="PTHR24367">
    <property type="entry name" value="LEUCINE-RICH REPEAT-CONTAINING PROTEIN"/>
    <property type="match status" value="1"/>
</dbReference>
<evidence type="ECO:0000313" key="7">
    <source>
        <dbReference type="RefSeq" id="XP_035697464.1"/>
    </source>
</evidence>
<dbReference type="AlphaFoldDB" id="C3XPH6"/>
<dbReference type="InterPro" id="IPR051295">
    <property type="entry name" value="LGI_related"/>
</dbReference>
<dbReference type="GeneID" id="118430599"/>
<sequence length="692" mass="75805">MVPSQAILLLLLIFSVDKAASQCPYSCHPNDPGQGLVFICHCPNEHGEEAPCSWVGHGGAVYSFGICLDAIPTGFYEETRVIYIQHLRSSRLLERSFPNISSLQHLRIQRSNISTIQPGAFRGLPLLQRIYLDDNRLTSLGPDAFLGLDGLKQLCLTKNMISAISKFAFYGLPVLTTLQLLQNRLTSVPINALLQPKALMMADLAQNAITTIYSDVLHLTQHKHLKLVMQANKLKCDQDLKWFICNLPILDQIQDRFFLRCAFPHNLEGTLISSMSNNQVACQTNQQGAGSKTRNIMANTTVVAKSYGFIAGSKLDVTGPQTVNAHLYNHTTEDHTSLPFTNAMIPVSQDTTVTEGYYVIILGGDPTNKGDGTQNMSNALVAVLLFLLATVVAFFAYKSCPGRGLDCHDISDDEETDNHQVEPYAVIYADMAELEGSNSATEVQPSPTCDQTSDNIQPDAVAGGPGPQLQPHAVTCNDNARHSKEIGYKIEPYATGYPGDHDLPEAAEIHIEADSTPLENSADQQVSNTGIKQPVILSEDCDQSIVEDANIQLGCEDQEVRDGNHSSIRTTDPVPQPHPHLMTGSDDQQETIIKQPLITESDGQPQPNDDELQPTYENEFEEAGKCNQSIRNKRGPNNTNEIPSENGMLDRSGSQHTGSKERSLSCVLYNPAHGQPECKDDTSNVLYNPIDG</sequence>
<dbReference type="InterPro" id="IPR003591">
    <property type="entry name" value="Leu-rich_rpt_typical-subtyp"/>
</dbReference>
<dbReference type="OrthoDB" id="546383at2759"/>
<keyword evidence="2" id="KW-0677">Repeat</keyword>
<reference evidence="7" key="3">
    <citation type="submission" date="2025-04" db="UniProtKB">
        <authorList>
            <consortium name="RefSeq"/>
        </authorList>
    </citation>
    <scope>IDENTIFICATION</scope>
    <source>
        <strain evidence="7">S238N-H82</strain>
        <tissue evidence="7">Testes</tissue>
    </source>
</reference>
<dbReference type="EMBL" id="GG666451">
    <property type="protein sequence ID" value="EEN69847.1"/>
    <property type="molecule type" value="Genomic_DNA"/>
</dbReference>
<name>C3XPH6_BRAFL</name>
<evidence type="ECO:0000256" key="2">
    <source>
        <dbReference type="ARBA" id="ARBA00022737"/>
    </source>
</evidence>
<keyword evidence="6" id="KW-1185">Reference proteome</keyword>
<feature type="region of interest" description="Disordered" evidence="3">
    <location>
        <begin position="559"/>
        <end position="588"/>
    </location>
</feature>
<dbReference type="RefSeq" id="XP_035697464.1">
    <property type="nucleotide sequence ID" value="XM_035841571.1"/>
</dbReference>
<dbReference type="InterPro" id="IPR001611">
    <property type="entry name" value="Leu-rich_rpt"/>
</dbReference>
<feature type="region of interest" description="Disordered" evidence="3">
    <location>
        <begin position="619"/>
        <end position="692"/>
    </location>
</feature>
<evidence type="ECO:0000256" key="4">
    <source>
        <dbReference type="SAM" id="SignalP"/>
    </source>
</evidence>
<dbReference type="InterPro" id="IPR032675">
    <property type="entry name" value="LRR_dom_sf"/>
</dbReference>
<dbReference type="OMA" id="VLYNPAH"/>
<gene>
    <name evidence="7" type="primary">LOC118430599</name>
    <name evidence="5" type="ORF">BRAFLDRAFT_72040</name>
</gene>
<feature type="compositionally biased region" description="Polar residues" evidence="3">
    <location>
        <begin position="437"/>
        <end position="456"/>
    </location>
</feature>
<keyword evidence="4" id="KW-0732">Signal</keyword>
<feature type="compositionally biased region" description="Polar residues" evidence="3">
    <location>
        <begin position="626"/>
        <end position="643"/>
    </location>
</feature>
<feature type="signal peptide" evidence="4">
    <location>
        <begin position="1"/>
        <end position="21"/>
    </location>
</feature>
<protein>
    <submittedName>
        <fullName evidence="7">Uncharacterized protein LOC118430599</fullName>
    </submittedName>
</protein>
<dbReference type="eggNOG" id="KOG4237">
    <property type="taxonomic scope" value="Eukaryota"/>
</dbReference>
<accession>C3XPH6</accession>
<feature type="chain" id="PRO_5044729079" evidence="4">
    <location>
        <begin position="22"/>
        <end position="692"/>
    </location>
</feature>
<feature type="region of interest" description="Disordered" evidence="3">
    <location>
        <begin position="437"/>
        <end position="471"/>
    </location>
</feature>
<evidence type="ECO:0000313" key="6">
    <source>
        <dbReference type="Proteomes" id="UP000001554"/>
    </source>
</evidence>
<dbReference type="Proteomes" id="UP000001554">
    <property type="component" value="Chromosome 14"/>
</dbReference>
<keyword evidence="1" id="KW-0433">Leucine-rich repeat</keyword>
<reference evidence="5" key="1">
    <citation type="journal article" date="2008" name="Nature">
        <title>The amphioxus genome and the evolution of the chordate karyotype.</title>
        <authorList>
            <consortium name="US DOE Joint Genome Institute (JGI-PGF)"/>
            <person name="Putnam N.H."/>
            <person name="Butts T."/>
            <person name="Ferrier D.E.K."/>
            <person name="Furlong R.F."/>
            <person name="Hellsten U."/>
            <person name="Kawashima T."/>
            <person name="Robinson-Rechavi M."/>
            <person name="Shoguchi E."/>
            <person name="Terry A."/>
            <person name="Yu J.-K."/>
            <person name="Benito-Gutierrez E.L."/>
            <person name="Dubchak I."/>
            <person name="Garcia-Fernandez J."/>
            <person name="Gibson-Brown J.J."/>
            <person name="Grigoriev I.V."/>
            <person name="Horton A.C."/>
            <person name="de Jong P.J."/>
            <person name="Jurka J."/>
            <person name="Kapitonov V.V."/>
            <person name="Kohara Y."/>
            <person name="Kuroki Y."/>
            <person name="Lindquist E."/>
            <person name="Lucas S."/>
            <person name="Osoegawa K."/>
            <person name="Pennacchio L.A."/>
            <person name="Salamov A.A."/>
            <person name="Satou Y."/>
            <person name="Sauka-Spengler T."/>
            <person name="Schmutz J."/>
            <person name="Shin-I T."/>
            <person name="Toyoda A."/>
            <person name="Bronner-Fraser M."/>
            <person name="Fujiyama A."/>
            <person name="Holland L.Z."/>
            <person name="Holland P.W.H."/>
            <person name="Satoh N."/>
            <person name="Rokhsar D.S."/>
        </authorList>
    </citation>
    <scope>NUCLEOTIDE SEQUENCE [LARGE SCALE GENOMIC DNA]</scope>
    <source>
        <strain evidence="5">S238N-H82</strain>
        <tissue evidence="5">Testes</tissue>
    </source>
</reference>
<dbReference type="KEGG" id="bfo:118430599"/>
<dbReference type="SMART" id="SM00369">
    <property type="entry name" value="LRR_TYP"/>
    <property type="match status" value="4"/>
</dbReference>
<dbReference type="SUPFAM" id="SSF52058">
    <property type="entry name" value="L domain-like"/>
    <property type="match status" value="1"/>
</dbReference>
<dbReference type="PANTHER" id="PTHR24367:SF318">
    <property type="entry name" value="LEUCINE-RICH GLIOMA-INACTIVATED PROTEIN 1-LIKE"/>
    <property type="match status" value="1"/>
</dbReference>
<evidence type="ECO:0000256" key="3">
    <source>
        <dbReference type="SAM" id="MobiDB-lite"/>
    </source>
</evidence>
<proteinExistence type="predicted"/>
<evidence type="ECO:0000256" key="1">
    <source>
        <dbReference type="ARBA" id="ARBA00022614"/>
    </source>
</evidence>
<reference evidence="6" key="2">
    <citation type="journal article" date="2020" name="Nat. Ecol. Evol.">
        <title>Deeply conserved synteny resolves early events in vertebrate evolution.</title>
        <authorList>
            <person name="Simakov O."/>
            <person name="Marletaz F."/>
            <person name="Yue J.X."/>
            <person name="O'Connell B."/>
            <person name="Jenkins J."/>
            <person name="Brandt A."/>
            <person name="Calef R."/>
            <person name="Tung C.H."/>
            <person name="Huang T.K."/>
            <person name="Schmutz J."/>
            <person name="Satoh N."/>
            <person name="Yu J.K."/>
            <person name="Putnam N.H."/>
            <person name="Green R.E."/>
            <person name="Rokhsar D.S."/>
        </authorList>
    </citation>
    <scope>NUCLEOTIDE SEQUENCE [LARGE SCALE GENOMIC DNA]</scope>
    <source>
        <strain evidence="6">S238N-H82</strain>
    </source>
</reference>
<evidence type="ECO:0000313" key="5">
    <source>
        <dbReference type="EMBL" id="EEN69847.1"/>
    </source>
</evidence>
<dbReference type="Pfam" id="PF13855">
    <property type="entry name" value="LRR_8"/>
    <property type="match status" value="1"/>
</dbReference>
<dbReference type="InParanoid" id="C3XPH6"/>
<organism evidence="5">
    <name type="scientific">Branchiostoma floridae</name>
    <name type="common">Florida lancelet</name>
    <name type="synonym">Amphioxus</name>
    <dbReference type="NCBI Taxonomy" id="7739"/>
    <lineage>
        <taxon>Eukaryota</taxon>
        <taxon>Metazoa</taxon>
        <taxon>Chordata</taxon>
        <taxon>Cephalochordata</taxon>
        <taxon>Leptocardii</taxon>
        <taxon>Amphioxiformes</taxon>
        <taxon>Branchiostomatidae</taxon>
        <taxon>Branchiostoma</taxon>
    </lineage>
</organism>
<dbReference type="Gene3D" id="3.80.10.10">
    <property type="entry name" value="Ribonuclease Inhibitor"/>
    <property type="match status" value="2"/>
</dbReference>